<dbReference type="EMBL" id="DSOK01000419">
    <property type="protein sequence ID" value="HEN16811.1"/>
    <property type="molecule type" value="Genomic_DNA"/>
</dbReference>
<dbReference type="AlphaFoldDB" id="A0A7C2NZ43"/>
<protein>
    <submittedName>
        <fullName evidence="1">Uncharacterized protein</fullName>
    </submittedName>
</protein>
<accession>A0A7C2NZ43</accession>
<proteinExistence type="predicted"/>
<sequence length="147" mass="15670">MLGSRGIVAAVLLSLFTLLPETGSAKEPLISLRTLRTRIYVLQPGDVEVVQTGQLSDTVARDRVIVLFLGTGIGKLTVADADATGDTITASGELRTRFPATFNVSATSPDQIEQSLLVTGFGLLTVDIGYSSIVNGIPATYYYKVKY</sequence>
<name>A0A7C2NZ43_9PLAN</name>
<reference evidence="1" key="1">
    <citation type="journal article" date="2020" name="mSystems">
        <title>Genome- and Community-Level Interaction Insights into Carbon Utilization and Element Cycling Functions of Hydrothermarchaeota in Hydrothermal Sediment.</title>
        <authorList>
            <person name="Zhou Z."/>
            <person name="Liu Y."/>
            <person name="Xu W."/>
            <person name="Pan J."/>
            <person name="Luo Z.H."/>
            <person name="Li M."/>
        </authorList>
    </citation>
    <scope>NUCLEOTIDE SEQUENCE [LARGE SCALE GENOMIC DNA]</scope>
    <source>
        <strain evidence="1">SpSt-339</strain>
    </source>
</reference>
<organism evidence="1">
    <name type="scientific">Schlesneria paludicola</name>
    <dbReference type="NCBI Taxonomy" id="360056"/>
    <lineage>
        <taxon>Bacteria</taxon>
        <taxon>Pseudomonadati</taxon>
        <taxon>Planctomycetota</taxon>
        <taxon>Planctomycetia</taxon>
        <taxon>Planctomycetales</taxon>
        <taxon>Planctomycetaceae</taxon>
        <taxon>Schlesneria</taxon>
    </lineage>
</organism>
<evidence type="ECO:0000313" key="1">
    <source>
        <dbReference type="EMBL" id="HEN16811.1"/>
    </source>
</evidence>
<comment type="caution">
    <text evidence="1">The sequence shown here is derived from an EMBL/GenBank/DDBJ whole genome shotgun (WGS) entry which is preliminary data.</text>
</comment>
<gene>
    <name evidence="1" type="ORF">ENQ76_15220</name>
</gene>